<evidence type="ECO:0000256" key="1">
    <source>
        <dbReference type="SAM" id="MobiDB-lite"/>
    </source>
</evidence>
<name>A0A3P7GYS5_TOXCA</name>
<dbReference type="AlphaFoldDB" id="A0A3P7GYS5"/>
<evidence type="ECO:0000313" key="2">
    <source>
        <dbReference type="EMBL" id="VDM46944.1"/>
    </source>
</evidence>
<feature type="region of interest" description="Disordered" evidence="1">
    <location>
        <begin position="447"/>
        <end position="471"/>
    </location>
</feature>
<reference evidence="2" key="1">
    <citation type="submission" date="2018-11" db="EMBL/GenBank/DDBJ databases">
        <authorList>
            <consortium name="Pathogen Informatics"/>
        </authorList>
    </citation>
    <scope>NUCLEOTIDE SEQUENCE [LARGE SCALE GENOMIC DNA]</scope>
</reference>
<sequence>MGNAWDDDAFAAEDSALPADQSAIGGDIQTMPVIREEDCSTAPDPELIVGDSVSPTTAVGDLHFLDENAILKTVSSLITDETHWKKAKPNVETASVTQKQAETETKKKERPKAKKEQDQKQLFEWSDEDELPLSALRDRMAKAKRPLALSRSEEDIINATIVRKVQMQLYMPHYFCKLSHVFVGEWGKLRINRASSAPLETPHHEERWVDSVVRDMQTNDEPTASKSFMEFIAMFNNYFNNADDRNVRAGSEPGLNSSSGDFFDEYTAQDGDDENDIMFGVKYSIRQRRINAPAVKRAIATVLSTKELDADMLNAQLEVARRLKLKEVDKLGDHDVSIINENDELDLSLTQSRKNGMLDLSAEEEQLQMREEEEMGEDPTCELHKGDVKVSKVTLEGRHTFSSLLLRVPDFVTGRTANDLNPVNAFSVLLHMCNENNLELAQRRDENGMVPPSAMGDFTILPSRKSKRRHQ</sequence>
<gene>
    <name evidence="2" type="ORF">TCNE_LOCUS15623</name>
</gene>
<feature type="region of interest" description="Disordered" evidence="1">
    <location>
        <begin position="89"/>
        <end position="123"/>
    </location>
</feature>
<protein>
    <recommendedName>
        <fullName evidence="3">Condensin complex subunit 2</fullName>
    </recommendedName>
</protein>
<proteinExistence type="predicted"/>
<evidence type="ECO:0008006" key="3">
    <source>
        <dbReference type="Google" id="ProtNLM"/>
    </source>
</evidence>
<organism evidence="2">
    <name type="scientific">Toxocara canis</name>
    <name type="common">Canine roundworm</name>
    <dbReference type="NCBI Taxonomy" id="6265"/>
    <lineage>
        <taxon>Eukaryota</taxon>
        <taxon>Metazoa</taxon>
        <taxon>Ecdysozoa</taxon>
        <taxon>Nematoda</taxon>
        <taxon>Chromadorea</taxon>
        <taxon>Rhabditida</taxon>
        <taxon>Spirurina</taxon>
        <taxon>Ascaridomorpha</taxon>
        <taxon>Ascaridoidea</taxon>
        <taxon>Toxocaridae</taxon>
        <taxon>Toxocara</taxon>
    </lineage>
</organism>
<accession>A0A3P7GYS5</accession>
<dbReference type="EMBL" id="UYWY01022988">
    <property type="protein sequence ID" value="VDM46944.1"/>
    <property type="molecule type" value="Genomic_DNA"/>
</dbReference>